<sequence>MVRFTDLHRVYLQALLSRRFIPENVALELYKRAVSAIREIHPDYEPPFSESRKGLQSFVDEIGEGIAELGLQVTVTRDETKEGRLWICLANTESASDPTEVSKMASDLSTLEISYYRRIISEIIEQSYPANSVSSVQALNIAGDLEPTAIPKSQAQDILAALVSRGWLSKSALGTRAMVELEPWLKSTFGEADEDEEDEGYLKECIQCSRLLLQGVKCPGRDCPVHIHLFCYERLLSANRHQCKNCKTSWRTSEPTPIGEDAVPRREDDYATSRRGKKRKTGPVDSGRNDEDDELEEEEEVSRAGQSQSHVDLESEEEAEETARSQRPRRR</sequence>
<protein>
    <submittedName>
        <fullName evidence="1">Uncharacterized protein</fullName>
    </submittedName>
</protein>
<reference evidence="1" key="1">
    <citation type="submission" date="2023-04" db="EMBL/GenBank/DDBJ databases">
        <title>Draft Genome sequencing of Naganishia species isolated from polar environments using Oxford Nanopore Technology.</title>
        <authorList>
            <person name="Leo P."/>
            <person name="Venkateswaran K."/>
        </authorList>
    </citation>
    <scope>NUCLEOTIDE SEQUENCE</scope>
    <source>
        <strain evidence="1">MNA-CCFEE 5262</strain>
    </source>
</reference>
<name>A0ACC2WNS3_9TREE</name>
<evidence type="ECO:0000313" key="1">
    <source>
        <dbReference type="EMBL" id="KAJ9112815.1"/>
    </source>
</evidence>
<dbReference type="Proteomes" id="UP001230649">
    <property type="component" value="Unassembled WGS sequence"/>
</dbReference>
<comment type="caution">
    <text evidence="1">The sequence shown here is derived from an EMBL/GenBank/DDBJ whole genome shotgun (WGS) entry which is preliminary data.</text>
</comment>
<dbReference type="EMBL" id="JASBWS010000014">
    <property type="protein sequence ID" value="KAJ9112815.1"/>
    <property type="molecule type" value="Genomic_DNA"/>
</dbReference>
<accession>A0ACC2WNS3</accession>
<keyword evidence="2" id="KW-1185">Reference proteome</keyword>
<evidence type="ECO:0000313" key="2">
    <source>
        <dbReference type="Proteomes" id="UP001230649"/>
    </source>
</evidence>
<proteinExistence type="predicted"/>
<gene>
    <name evidence="1" type="ORF">QFC20_002143</name>
</gene>
<organism evidence="1 2">
    <name type="scientific">Naganishia adeliensis</name>
    <dbReference type="NCBI Taxonomy" id="92952"/>
    <lineage>
        <taxon>Eukaryota</taxon>
        <taxon>Fungi</taxon>
        <taxon>Dikarya</taxon>
        <taxon>Basidiomycota</taxon>
        <taxon>Agaricomycotina</taxon>
        <taxon>Tremellomycetes</taxon>
        <taxon>Filobasidiales</taxon>
        <taxon>Filobasidiaceae</taxon>
        <taxon>Naganishia</taxon>
    </lineage>
</organism>